<feature type="domain" description="VTT" evidence="8">
    <location>
        <begin position="123"/>
        <end position="243"/>
    </location>
</feature>
<evidence type="ECO:0000256" key="4">
    <source>
        <dbReference type="ARBA" id="ARBA00023136"/>
    </source>
</evidence>
<feature type="transmembrane region" description="Helical" evidence="7">
    <location>
        <begin position="48"/>
        <end position="69"/>
    </location>
</feature>
<evidence type="ECO:0000256" key="1">
    <source>
        <dbReference type="ARBA" id="ARBA00004141"/>
    </source>
</evidence>
<keyword evidence="2 7" id="KW-0812">Transmembrane</keyword>
<feature type="transmembrane region" description="Helical" evidence="7">
    <location>
        <begin position="108"/>
        <end position="137"/>
    </location>
</feature>
<reference evidence="9 10" key="1">
    <citation type="submission" date="2024-01" db="EMBL/GenBank/DDBJ databases">
        <title>The genome of the rayed Mediterranean limpet Patella caerulea (Linnaeus, 1758).</title>
        <authorList>
            <person name="Anh-Thu Weber A."/>
            <person name="Halstead-Nussloch G."/>
        </authorList>
    </citation>
    <scope>NUCLEOTIDE SEQUENCE [LARGE SCALE GENOMIC DNA]</scope>
    <source>
        <strain evidence="9">AATW-2023a</strain>
        <tissue evidence="9">Whole specimen</tissue>
    </source>
</reference>
<dbReference type="Proteomes" id="UP001347796">
    <property type="component" value="Unassembled WGS sequence"/>
</dbReference>
<evidence type="ECO:0000256" key="7">
    <source>
        <dbReference type="SAM" id="Phobius"/>
    </source>
</evidence>
<keyword evidence="10" id="KW-1185">Reference proteome</keyword>
<feature type="region of interest" description="Disordered" evidence="6">
    <location>
        <begin position="1"/>
        <end position="43"/>
    </location>
</feature>
<dbReference type="PANTHER" id="PTHR43220:SF18">
    <property type="entry name" value="TRANSMEMBRANE PROTEIN 41B"/>
    <property type="match status" value="1"/>
</dbReference>
<dbReference type="GO" id="GO:0000045">
    <property type="term" value="P:autophagosome assembly"/>
    <property type="evidence" value="ECO:0007669"/>
    <property type="project" value="TreeGrafter"/>
</dbReference>
<dbReference type="Pfam" id="PF09335">
    <property type="entry name" value="VTT_dom"/>
    <property type="match status" value="1"/>
</dbReference>
<evidence type="ECO:0000313" key="9">
    <source>
        <dbReference type="EMBL" id="KAK6191726.1"/>
    </source>
</evidence>
<dbReference type="GO" id="GO:0005789">
    <property type="term" value="C:endoplasmic reticulum membrane"/>
    <property type="evidence" value="ECO:0007669"/>
    <property type="project" value="TreeGrafter"/>
</dbReference>
<evidence type="ECO:0000259" key="8">
    <source>
        <dbReference type="Pfam" id="PF09335"/>
    </source>
</evidence>
<evidence type="ECO:0000313" key="10">
    <source>
        <dbReference type="Proteomes" id="UP001347796"/>
    </source>
</evidence>
<name>A0AAN8K9K7_PATCE</name>
<dbReference type="AlphaFoldDB" id="A0AAN8K9K7"/>
<comment type="similarity">
    <text evidence="5">Belongs to the TMEM41 family.</text>
</comment>
<evidence type="ECO:0000256" key="5">
    <source>
        <dbReference type="ARBA" id="ARBA00025797"/>
    </source>
</evidence>
<dbReference type="EMBL" id="JAZGQO010000002">
    <property type="protein sequence ID" value="KAK6191726.1"/>
    <property type="molecule type" value="Genomic_DNA"/>
</dbReference>
<dbReference type="PANTHER" id="PTHR43220">
    <property type="match status" value="1"/>
</dbReference>
<comment type="subcellular location">
    <subcellularLocation>
        <location evidence="1">Membrane</location>
        <topology evidence="1">Multi-pass membrane protein</topology>
    </subcellularLocation>
</comment>
<feature type="transmembrane region" description="Helical" evidence="7">
    <location>
        <begin position="254"/>
        <end position="276"/>
    </location>
</feature>
<feature type="transmembrane region" description="Helical" evidence="7">
    <location>
        <begin position="143"/>
        <end position="164"/>
    </location>
</feature>
<keyword evidence="4 7" id="KW-0472">Membrane</keyword>
<protein>
    <recommendedName>
        <fullName evidence="8">VTT domain-containing protein</fullName>
    </recommendedName>
</protein>
<accession>A0AAN8K9K7</accession>
<evidence type="ECO:0000256" key="2">
    <source>
        <dbReference type="ARBA" id="ARBA00022692"/>
    </source>
</evidence>
<sequence>MEDENNHYSPKYRRTHQDTTDQTDSGSYTQIPQRKRNMSGPGSSTRSFIILGLIFLTSVMALGLVYLNFPKLDETEKEKIKLPRDIEDAKNLGQVLSRYKDQYFYQVLFGYFLIYIFLQSFAIPGSIFLSIICGFLYPFPLALFLVCLCSAMGASFCYLLSYLVGKRLVNKYIPDRVTQWQTHVERHKDHLLNYIIFLRITPFLPNWFINITSPVLNVPLTPFFLGTFLGVAPPSFVAIQAGTTLHTLTSSGDALTWSSIIILGLLAVLALLPVLLKNTLKRRFD</sequence>
<gene>
    <name evidence="9" type="ORF">SNE40_003334</name>
</gene>
<evidence type="ECO:0000256" key="6">
    <source>
        <dbReference type="SAM" id="MobiDB-lite"/>
    </source>
</evidence>
<evidence type="ECO:0000256" key="3">
    <source>
        <dbReference type="ARBA" id="ARBA00022989"/>
    </source>
</evidence>
<dbReference type="InterPro" id="IPR045014">
    <property type="entry name" value="TM41A/B"/>
</dbReference>
<organism evidence="9 10">
    <name type="scientific">Patella caerulea</name>
    <name type="common">Rayed Mediterranean limpet</name>
    <dbReference type="NCBI Taxonomy" id="87958"/>
    <lineage>
        <taxon>Eukaryota</taxon>
        <taxon>Metazoa</taxon>
        <taxon>Spiralia</taxon>
        <taxon>Lophotrochozoa</taxon>
        <taxon>Mollusca</taxon>
        <taxon>Gastropoda</taxon>
        <taxon>Patellogastropoda</taxon>
        <taxon>Patelloidea</taxon>
        <taxon>Patellidae</taxon>
        <taxon>Patella</taxon>
    </lineage>
</organism>
<dbReference type="InterPro" id="IPR032816">
    <property type="entry name" value="VTT_dom"/>
</dbReference>
<proteinExistence type="inferred from homology"/>
<comment type="caution">
    <text evidence="9">The sequence shown here is derived from an EMBL/GenBank/DDBJ whole genome shotgun (WGS) entry which is preliminary data.</text>
</comment>
<keyword evidence="3 7" id="KW-1133">Transmembrane helix</keyword>